<dbReference type="Gene3D" id="3.40.710.10">
    <property type="entry name" value="DD-peptidase/beta-lactamase superfamily"/>
    <property type="match status" value="1"/>
</dbReference>
<dbReference type="InterPro" id="IPR001466">
    <property type="entry name" value="Beta-lactam-related"/>
</dbReference>
<dbReference type="InterPro" id="IPR050789">
    <property type="entry name" value="Diverse_Enzym_Activities"/>
</dbReference>
<dbReference type="STRING" id="576137.A0A1L7XT62"/>
<keyword evidence="2" id="KW-0378">Hydrolase</keyword>
<dbReference type="OrthoDB" id="428260at2759"/>
<comment type="similarity">
    <text evidence="1">Belongs to the class-A beta-lactamase family.</text>
</comment>
<dbReference type="PANTHER" id="PTHR43283:SF17">
    <property type="entry name" value="(LOVD), PUTATIVE (AFU_ORTHOLOGUE AFUA_5G00920)-RELATED"/>
    <property type="match status" value="1"/>
</dbReference>
<dbReference type="AlphaFoldDB" id="A0A1L7XT62"/>
<accession>A0A1L7XT62</accession>
<dbReference type="GO" id="GO:0016787">
    <property type="term" value="F:hydrolase activity"/>
    <property type="evidence" value="ECO:0007669"/>
    <property type="project" value="UniProtKB-KW"/>
</dbReference>
<dbReference type="PANTHER" id="PTHR43283">
    <property type="entry name" value="BETA-LACTAMASE-RELATED"/>
    <property type="match status" value="1"/>
</dbReference>
<dbReference type="SUPFAM" id="SSF56601">
    <property type="entry name" value="beta-lactamase/transpeptidase-like"/>
    <property type="match status" value="1"/>
</dbReference>
<evidence type="ECO:0000256" key="1">
    <source>
        <dbReference type="ARBA" id="ARBA00009009"/>
    </source>
</evidence>
<sequence>MEALTKLIDESTTPGTPAYVAPTIVGTVIAPGRKVLWQHAGGVGQKEGESVTADSVFWLASQSKLMCTVASLITVEKGLIGLDDDVSEILPDLAALEVLDGGEDADGIPTTKPRQNKITLSGVGYDAMPFSVYIWAQKAGLTSTTLDSTQKSMRICPLAFEPGTSWSYGAGIDWAGELFYKTNIWNPLGMVKSTYHPAKFSESIVLPYLRDETGELKLEPLPVPIEAPTETAGHGVWSTPNDYMKLLGALLDGGGPILSQKSVDEIFTPQCLKPDALMEMVQGPYKPALGPSIPVDQKIDHGLAGLINHTDFPGRRLAGALQWSGMPNLIWWVDRKTGIAATTFLQLMPVGDTIAGEFNVRFEEAVYQAFGPK</sequence>
<name>A0A1L7XT62_9HELO</name>
<dbReference type="Pfam" id="PF00144">
    <property type="entry name" value="Beta-lactamase"/>
    <property type="match status" value="1"/>
</dbReference>
<reference evidence="4" key="1">
    <citation type="submission" date="2016-03" db="EMBL/GenBank/DDBJ databases">
        <authorList>
            <person name="Ploux O."/>
        </authorList>
    </citation>
    <scope>NUCLEOTIDE SEQUENCE [LARGE SCALE GENOMIC DNA]</scope>
    <source>
        <strain evidence="4">UAMH 11012</strain>
    </source>
</reference>
<evidence type="ECO:0000256" key="2">
    <source>
        <dbReference type="ARBA" id="ARBA00022801"/>
    </source>
</evidence>
<evidence type="ECO:0000259" key="3">
    <source>
        <dbReference type="Pfam" id="PF00144"/>
    </source>
</evidence>
<proteinExistence type="inferred from homology"/>
<dbReference type="EMBL" id="FJOG01000052">
    <property type="protein sequence ID" value="CZR68167.1"/>
    <property type="molecule type" value="Genomic_DNA"/>
</dbReference>
<dbReference type="Proteomes" id="UP000184330">
    <property type="component" value="Unassembled WGS sequence"/>
</dbReference>
<feature type="domain" description="Beta-lactamase-related" evidence="3">
    <location>
        <begin position="28"/>
        <end position="349"/>
    </location>
</feature>
<protein>
    <submittedName>
        <fullName evidence="4">Related to beta-lactamase class C and other penicillin binding proteins</fullName>
    </submittedName>
</protein>
<evidence type="ECO:0000313" key="5">
    <source>
        <dbReference type="Proteomes" id="UP000184330"/>
    </source>
</evidence>
<keyword evidence="5" id="KW-1185">Reference proteome</keyword>
<gene>
    <name evidence="4" type="ORF">PAC_18066</name>
</gene>
<evidence type="ECO:0000313" key="4">
    <source>
        <dbReference type="EMBL" id="CZR68167.1"/>
    </source>
</evidence>
<dbReference type="InterPro" id="IPR012338">
    <property type="entry name" value="Beta-lactam/transpept-like"/>
</dbReference>
<organism evidence="4 5">
    <name type="scientific">Phialocephala subalpina</name>
    <dbReference type="NCBI Taxonomy" id="576137"/>
    <lineage>
        <taxon>Eukaryota</taxon>
        <taxon>Fungi</taxon>
        <taxon>Dikarya</taxon>
        <taxon>Ascomycota</taxon>
        <taxon>Pezizomycotina</taxon>
        <taxon>Leotiomycetes</taxon>
        <taxon>Helotiales</taxon>
        <taxon>Mollisiaceae</taxon>
        <taxon>Phialocephala</taxon>
        <taxon>Phialocephala fortinii species complex</taxon>
    </lineage>
</organism>